<dbReference type="NCBIfam" id="NF037970">
    <property type="entry name" value="vanZ_1"/>
    <property type="match status" value="1"/>
</dbReference>
<accession>W7QHK6</accession>
<organism evidence="3 4">
    <name type="scientific">Catenovulum agarivorans DS-2</name>
    <dbReference type="NCBI Taxonomy" id="1328313"/>
    <lineage>
        <taxon>Bacteria</taxon>
        <taxon>Pseudomonadati</taxon>
        <taxon>Pseudomonadota</taxon>
        <taxon>Gammaproteobacteria</taxon>
        <taxon>Alteromonadales</taxon>
        <taxon>Alteromonadaceae</taxon>
        <taxon>Catenovulum</taxon>
    </lineage>
</organism>
<evidence type="ECO:0000259" key="2">
    <source>
        <dbReference type="Pfam" id="PF04892"/>
    </source>
</evidence>
<dbReference type="PANTHER" id="PTHR28008:SF1">
    <property type="entry name" value="DOMAIN PROTEIN, PUTATIVE (AFU_ORTHOLOGUE AFUA_3G10980)-RELATED"/>
    <property type="match status" value="1"/>
</dbReference>
<dbReference type="STRING" id="1328313.DS2_04280"/>
<proteinExistence type="predicted"/>
<name>W7QHK6_9ALTE</name>
<gene>
    <name evidence="3" type="ORF">DS2_04280</name>
</gene>
<feature type="domain" description="VanZ-like" evidence="2">
    <location>
        <begin position="33"/>
        <end position="122"/>
    </location>
</feature>
<feature type="transmembrane region" description="Helical" evidence="1">
    <location>
        <begin position="9"/>
        <end position="27"/>
    </location>
</feature>
<keyword evidence="1" id="KW-0812">Transmembrane</keyword>
<keyword evidence="4" id="KW-1185">Reference proteome</keyword>
<reference evidence="3 4" key="1">
    <citation type="journal article" date="2014" name="Genome Announc.">
        <title>Draft Genome Sequence of the Agar-Degrading Bacterium Catenovulum sp. Strain DS-2, Isolated from Intestines of Haliotis diversicolor.</title>
        <authorList>
            <person name="Shan D."/>
            <person name="Li X."/>
            <person name="Gu Z."/>
            <person name="Wei G."/>
            <person name="Gao Z."/>
            <person name="Shao Z."/>
        </authorList>
    </citation>
    <scope>NUCLEOTIDE SEQUENCE [LARGE SCALE GENOMIC DNA]</scope>
    <source>
        <strain evidence="3 4">DS-2</strain>
    </source>
</reference>
<dbReference type="Pfam" id="PF04892">
    <property type="entry name" value="VanZ"/>
    <property type="match status" value="1"/>
</dbReference>
<feature type="transmembrane region" description="Helical" evidence="1">
    <location>
        <begin position="47"/>
        <end position="65"/>
    </location>
</feature>
<dbReference type="AlphaFoldDB" id="W7QHK6"/>
<evidence type="ECO:0000313" key="3">
    <source>
        <dbReference type="EMBL" id="EWH11361.1"/>
    </source>
</evidence>
<dbReference type="Proteomes" id="UP000019276">
    <property type="component" value="Unassembled WGS sequence"/>
</dbReference>
<dbReference type="RefSeq" id="WP_035013409.1">
    <property type="nucleotide sequence ID" value="NZ_ARZY01000005.1"/>
</dbReference>
<evidence type="ECO:0000256" key="1">
    <source>
        <dbReference type="SAM" id="Phobius"/>
    </source>
</evidence>
<evidence type="ECO:0000313" key="4">
    <source>
        <dbReference type="Proteomes" id="UP000019276"/>
    </source>
</evidence>
<keyword evidence="1" id="KW-0472">Membrane</keyword>
<dbReference type="InterPro" id="IPR006976">
    <property type="entry name" value="VanZ-like"/>
</dbReference>
<comment type="caution">
    <text evidence="3">The sequence shown here is derived from an EMBL/GenBank/DDBJ whole genome shotgun (WGS) entry which is preliminary data.</text>
</comment>
<dbReference type="eggNOG" id="ENOG502ZNI6">
    <property type="taxonomic scope" value="Bacteria"/>
</dbReference>
<feature type="transmembrane region" description="Helical" evidence="1">
    <location>
        <begin position="112"/>
        <end position="135"/>
    </location>
</feature>
<keyword evidence="1" id="KW-1133">Transmembrane helix</keyword>
<dbReference type="OrthoDB" id="7376558at2"/>
<dbReference type="EMBL" id="ARZY01000005">
    <property type="protein sequence ID" value="EWH11361.1"/>
    <property type="molecule type" value="Genomic_DNA"/>
</dbReference>
<protein>
    <recommendedName>
        <fullName evidence="2">VanZ-like domain-containing protein</fullName>
    </recommendedName>
</protein>
<dbReference type="PANTHER" id="PTHR28008">
    <property type="entry name" value="DOMAIN PROTEIN, PUTATIVE (AFU_ORTHOLOGUE AFUA_3G10980)-RELATED"/>
    <property type="match status" value="1"/>
</dbReference>
<sequence length="137" mass="15520">MLDFVRQPLFVKFVTVCTFVYASYLFFAPVDPNSTNLFPHFDKVAHFIVFATLTGLSCLSFSQQLTDQTKPHLKFNIVMIVVFFAIYGASIECLQGSFFAREASIADWMADMAGTTTCLLLLFKTRLSCLLYWVAAR</sequence>
<feature type="transmembrane region" description="Helical" evidence="1">
    <location>
        <begin position="77"/>
        <end position="100"/>
    </location>
</feature>